<gene>
    <name evidence="1" type="ORF">CLV62_12329</name>
</gene>
<comment type="caution">
    <text evidence="1">The sequence shown here is derived from an EMBL/GenBank/DDBJ whole genome shotgun (WGS) entry which is preliminary data.</text>
</comment>
<sequence length="193" mass="22601">MQDKTEIAEKISLKYEHPLSPGDLESFASILQCKELSKGELFLKDGQVSKYIQYVDKGLVRQFYYKNGRDVTEHFTCENNVAVCIESFFRQEPTRLLIEALESTVLYCIPYNEIEVLSFHKPEVGILYRRFLEATLILSQQKADSWRFESVRERYERFIKEYPQAAKRAPIAHIASYLLMTPESLSRVRSGQW</sequence>
<accession>A0A2V3PMM8</accession>
<dbReference type="OrthoDB" id="680421at2"/>
<name>A0A2V3PMM8_9BACT</name>
<organism evidence="1 2">
    <name type="scientific">Dysgonomonas alginatilytica</name>
    <dbReference type="NCBI Taxonomy" id="1605892"/>
    <lineage>
        <taxon>Bacteria</taxon>
        <taxon>Pseudomonadati</taxon>
        <taxon>Bacteroidota</taxon>
        <taxon>Bacteroidia</taxon>
        <taxon>Bacteroidales</taxon>
        <taxon>Dysgonomonadaceae</taxon>
        <taxon>Dysgonomonas</taxon>
    </lineage>
</organism>
<dbReference type="Proteomes" id="UP000247973">
    <property type="component" value="Unassembled WGS sequence"/>
</dbReference>
<keyword evidence="2" id="KW-1185">Reference proteome</keyword>
<dbReference type="SUPFAM" id="SSF51206">
    <property type="entry name" value="cAMP-binding domain-like"/>
    <property type="match status" value="1"/>
</dbReference>
<dbReference type="RefSeq" id="WP_110311701.1">
    <property type="nucleotide sequence ID" value="NZ_QICL01000023.1"/>
</dbReference>
<evidence type="ECO:0000313" key="1">
    <source>
        <dbReference type="EMBL" id="PXV61986.1"/>
    </source>
</evidence>
<dbReference type="InterPro" id="IPR014710">
    <property type="entry name" value="RmlC-like_jellyroll"/>
</dbReference>
<evidence type="ECO:0000313" key="2">
    <source>
        <dbReference type="Proteomes" id="UP000247973"/>
    </source>
</evidence>
<reference evidence="1 2" key="1">
    <citation type="submission" date="2018-03" db="EMBL/GenBank/DDBJ databases">
        <title>Genomic Encyclopedia of Archaeal and Bacterial Type Strains, Phase II (KMG-II): from individual species to whole genera.</title>
        <authorList>
            <person name="Goeker M."/>
        </authorList>
    </citation>
    <scope>NUCLEOTIDE SEQUENCE [LARGE SCALE GENOMIC DNA]</scope>
    <source>
        <strain evidence="1 2">DSM 100214</strain>
    </source>
</reference>
<dbReference type="EMBL" id="QICL01000023">
    <property type="protein sequence ID" value="PXV61986.1"/>
    <property type="molecule type" value="Genomic_DNA"/>
</dbReference>
<dbReference type="AlphaFoldDB" id="A0A2V3PMM8"/>
<dbReference type="InterPro" id="IPR018490">
    <property type="entry name" value="cNMP-bd_dom_sf"/>
</dbReference>
<dbReference type="Gene3D" id="2.60.120.10">
    <property type="entry name" value="Jelly Rolls"/>
    <property type="match status" value="1"/>
</dbReference>
<proteinExistence type="predicted"/>
<protein>
    <submittedName>
        <fullName evidence="1">CRP-like cAMP-binding protein</fullName>
    </submittedName>
</protein>